<dbReference type="EMBL" id="JAACAK010000002">
    <property type="protein sequence ID" value="NIR73545.1"/>
    <property type="molecule type" value="Genomic_DNA"/>
</dbReference>
<organism evidence="4 5">
    <name type="scientific">Candidatus Kutchimonas denitrificans</name>
    <dbReference type="NCBI Taxonomy" id="3056748"/>
    <lineage>
        <taxon>Bacteria</taxon>
        <taxon>Pseudomonadati</taxon>
        <taxon>Gemmatimonadota</taxon>
        <taxon>Gemmatimonadia</taxon>
        <taxon>Candidatus Palauibacterales</taxon>
        <taxon>Candidatus Palauibacteraceae</taxon>
        <taxon>Candidatus Kutchimonas</taxon>
    </lineage>
</organism>
<comment type="caution">
    <text evidence="4">The sequence shown here is derived from an EMBL/GenBank/DDBJ whole genome shotgun (WGS) entry which is preliminary data.</text>
</comment>
<dbReference type="Proteomes" id="UP000702544">
    <property type="component" value="Unassembled WGS sequence"/>
</dbReference>
<dbReference type="Gene3D" id="2.40.50.100">
    <property type="match status" value="1"/>
</dbReference>
<dbReference type="GO" id="GO:1990281">
    <property type="term" value="C:efflux pump complex"/>
    <property type="evidence" value="ECO:0007669"/>
    <property type="project" value="TreeGrafter"/>
</dbReference>
<protein>
    <submittedName>
        <fullName evidence="4">Efflux RND transporter periplasmic adaptor subunit</fullName>
    </submittedName>
</protein>
<evidence type="ECO:0000313" key="4">
    <source>
        <dbReference type="EMBL" id="NIR73545.1"/>
    </source>
</evidence>
<feature type="domain" description="Multidrug resistance protein MdtA-like barrel-sandwich hybrid" evidence="3">
    <location>
        <begin position="73"/>
        <end position="222"/>
    </location>
</feature>
<dbReference type="SUPFAM" id="SSF111369">
    <property type="entry name" value="HlyD-like secretion proteins"/>
    <property type="match status" value="1"/>
</dbReference>
<dbReference type="InterPro" id="IPR006143">
    <property type="entry name" value="RND_pump_MFP"/>
</dbReference>
<dbReference type="AlphaFoldDB" id="A0AAE5CAP5"/>
<reference evidence="4 5" key="1">
    <citation type="submission" date="2020-01" db="EMBL/GenBank/DDBJ databases">
        <title>Genomes assembled from Gulf of Kutch pelagic sediment metagenomes.</title>
        <authorList>
            <person name="Chandrashekar M."/>
            <person name="Mahajan M.S."/>
            <person name="Dave K.J."/>
            <person name="Vatsa P."/>
            <person name="Nathani N.M."/>
        </authorList>
    </citation>
    <scope>NUCLEOTIDE SEQUENCE [LARGE SCALE GENOMIC DNA]</scope>
    <source>
        <strain evidence="4">KS3-K002</strain>
    </source>
</reference>
<evidence type="ECO:0000256" key="1">
    <source>
        <dbReference type="ARBA" id="ARBA00009477"/>
    </source>
</evidence>
<dbReference type="Pfam" id="PF25917">
    <property type="entry name" value="BSH_RND"/>
    <property type="match status" value="1"/>
</dbReference>
<gene>
    <name evidence="4" type="ORF">GWO12_00290</name>
</gene>
<comment type="similarity">
    <text evidence="1">Belongs to the membrane fusion protein (MFP) (TC 8.A.1) family.</text>
</comment>
<dbReference type="PANTHER" id="PTHR30469">
    <property type="entry name" value="MULTIDRUG RESISTANCE PROTEIN MDTA"/>
    <property type="match status" value="1"/>
</dbReference>
<evidence type="ECO:0000256" key="2">
    <source>
        <dbReference type="SAM" id="MobiDB-lite"/>
    </source>
</evidence>
<sequence length="414" mass="45676">MKKSTILKIASVPAILAVGVLAMSALGSTERQSNRRTSQPEARAVQTERLSFGELTLHVDGDGVVESERTLEMISEASGRVLFAKNDLKDGTFVREGELVLKIDSRDVENDLYALRSDFLNAVASVLPDLQLDDARIYRRWFDYFKSLDINTPVPELPEITNAQEKIKVSTKNVIGLYYSVRNQEIALSKHTIRAPFDGYIGSNGVIEGSFVSTGQHLFTLVDPKNVVVTVPLLIEESQTIDFSSAPQVKIHADEGSDRTLSGRVTRKQTKLDRNSQTLDVFVTFTNNRLDPQFLPGSYVHVKIEGRTLRDVAPVPRHLIDADSRIYTMEDGSLGRQQVDVVAYQGDMAIVKNTIPEGTVLVTTVLQKPLVGMDIRSINMPELNPETELTEGGEASSELADQDAEEKSAAASTR</sequence>
<dbReference type="Gene3D" id="2.40.30.170">
    <property type="match status" value="1"/>
</dbReference>
<proteinExistence type="inferred from homology"/>
<feature type="region of interest" description="Disordered" evidence="2">
    <location>
        <begin position="384"/>
        <end position="414"/>
    </location>
</feature>
<name>A0AAE5CAP5_9BACT</name>
<dbReference type="InterPro" id="IPR058625">
    <property type="entry name" value="MdtA-like_BSH"/>
</dbReference>
<evidence type="ECO:0000313" key="5">
    <source>
        <dbReference type="Proteomes" id="UP000702544"/>
    </source>
</evidence>
<dbReference type="NCBIfam" id="TIGR01730">
    <property type="entry name" value="RND_mfp"/>
    <property type="match status" value="1"/>
</dbReference>
<dbReference type="Gene3D" id="1.10.287.470">
    <property type="entry name" value="Helix hairpin bin"/>
    <property type="match status" value="1"/>
</dbReference>
<accession>A0AAE5CAP5</accession>
<evidence type="ECO:0000259" key="3">
    <source>
        <dbReference type="Pfam" id="PF25917"/>
    </source>
</evidence>
<dbReference type="GO" id="GO:0015562">
    <property type="term" value="F:efflux transmembrane transporter activity"/>
    <property type="evidence" value="ECO:0007669"/>
    <property type="project" value="TreeGrafter"/>
</dbReference>